<dbReference type="AlphaFoldDB" id="A0A7G1NR13"/>
<accession>A0A7G1NR13</accession>
<reference evidence="3 4" key="1">
    <citation type="journal article" date="2014" name="Int. J. Syst. Evol. Microbiol.">
        <title>Complete genome sequence of Corynebacterium casei LMG S-19264T (=DSM 44701T), isolated from a smear-ripened cheese.</title>
        <authorList>
            <consortium name="US DOE Joint Genome Institute (JGI-PGF)"/>
            <person name="Walter F."/>
            <person name="Albersmeier A."/>
            <person name="Kalinowski J."/>
            <person name="Ruckert C."/>
        </authorList>
    </citation>
    <scope>NUCLEOTIDE SEQUENCE [LARGE SCALE GENOMIC DNA]</scope>
    <source>
        <strain evidence="3 4">JCM 4255</strain>
    </source>
</reference>
<sequence length="142" mass="14300">MRHTVHAASAGGTTRPHSPVGAVLAVVVLAVLTTLGIAAPPPGTWGTGVTGVPVAADLHRYDGTRADTGCDAACAVRAATRHEQPQGEHPAARGLLGTCGESADTTPYRLPNPCGAPAEHVPSSQQNSARDRGRAPPGFSGT</sequence>
<dbReference type="EMBL" id="AP023439">
    <property type="protein sequence ID" value="BCL24931.1"/>
    <property type="molecule type" value="Genomic_DNA"/>
</dbReference>
<keyword evidence="2" id="KW-0472">Membrane</keyword>
<protein>
    <submittedName>
        <fullName evidence="3">Uncharacterized protein</fullName>
    </submittedName>
</protein>
<evidence type="ECO:0000313" key="3">
    <source>
        <dbReference type="EMBL" id="BCL24931.1"/>
    </source>
</evidence>
<evidence type="ECO:0000256" key="1">
    <source>
        <dbReference type="SAM" id="MobiDB-lite"/>
    </source>
</evidence>
<evidence type="ECO:0000256" key="2">
    <source>
        <dbReference type="SAM" id="Phobius"/>
    </source>
</evidence>
<feature type="region of interest" description="Disordered" evidence="1">
    <location>
        <begin position="81"/>
        <end position="142"/>
    </location>
</feature>
<gene>
    <name evidence="3" type="ORF">GCM10017668_67740</name>
</gene>
<dbReference type="Proteomes" id="UP000516373">
    <property type="component" value="Chromosome"/>
</dbReference>
<keyword evidence="2" id="KW-0812">Transmembrane</keyword>
<proteinExistence type="predicted"/>
<dbReference type="KEGG" id="stui:GCM10017668_67740"/>
<evidence type="ECO:0000313" key="4">
    <source>
        <dbReference type="Proteomes" id="UP000516373"/>
    </source>
</evidence>
<organism evidence="3 4">
    <name type="scientific">Streptomyces tuirus</name>
    <dbReference type="NCBI Taxonomy" id="68278"/>
    <lineage>
        <taxon>Bacteria</taxon>
        <taxon>Bacillati</taxon>
        <taxon>Actinomycetota</taxon>
        <taxon>Actinomycetes</taxon>
        <taxon>Kitasatosporales</taxon>
        <taxon>Streptomycetaceae</taxon>
        <taxon>Streptomyces</taxon>
    </lineage>
</organism>
<name>A0A7G1NR13_9ACTN</name>
<keyword evidence="2" id="KW-1133">Transmembrane helix</keyword>
<dbReference type="RefSeq" id="WP_190904172.1">
    <property type="nucleotide sequence ID" value="NZ_AP023439.1"/>
</dbReference>
<feature type="transmembrane region" description="Helical" evidence="2">
    <location>
        <begin position="20"/>
        <end position="39"/>
    </location>
</feature>